<reference evidence="2 3" key="1">
    <citation type="submission" date="2015-07" db="EMBL/GenBank/DDBJ databases">
        <title>The genome of Habropoda laboriosa.</title>
        <authorList>
            <person name="Pan H."/>
            <person name="Kapheim K."/>
        </authorList>
    </citation>
    <scope>NUCLEOTIDE SEQUENCE [LARGE SCALE GENOMIC DNA]</scope>
    <source>
        <strain evidence="2">0110345459</strain>
    </source>
</reference>
<name>A0A0L7QUX2_9HYME</name>
<proteinExistence type="predicted"/>
<dbReference type="Proteomes" id="UP000053825">
    <property type="component" value="Unassembled WGS sequence"/>
</dbReference>
<sequence>NNRDVRVIFLHKFKLEKTAVKTAENINLAFEEGCANVRTLHRCRAKFKIGDFSLKMSQEEGQVGSSVITKYETVSHPPLFTKSSPTDSHFFRQLDNFFNKINYVEMKTL</sequence>
<keyword evidence="3" id="KW-1185">Reference proteome</keyword>
<feature type="domain" description="Mos1 transposase HTH" evidence="1">
    <location>
        <begin position="3"/>
        <end position="51"/>
    </location>
</feature>
<evidence type="ECO:0000313" key="2">
    <source>
        <dbReference type="EMBL" id="KOC62344.1"/>
    </source>
</evidence>
<dbReference type="EMBL" id="KQ414734">
    <property type="protein sequence ID" value="KOC62344.1"/>
    <property type="molecule type" value="Genomic_DNA"/>
</dbReference>
<accession>A0A0L7QUX2</accession>
<feature type="non-terminal residue" evidence="2">
    <location>
        <position position="1"/>
    </location>
</feature>
<dbReference type="Gene3D" id="1.10.10.1450">
    <property type="match status" value="1"/>
</dbReference>
<gene>
    <name evidence="2" type="ORF">WH47_05327</name>
</gene>
<evidence type="ECO:0000259" key="1">
    <source>
        <dbReference type="Pfam" id="PF17906"/>
    </source>
</evidence>
<organism evidence="2 3">
    <name type="scientific">Habropoda laboriosa</name>
    <dbReference type="NCBI Taxonomy" id="597456"/>
    <lineage>
        <taxon>Eukaryota</taxon>
        <taxon>Metazoa</taxon>
        <taxon>Ecdysozoa</taxon>
        <taxon>Arthropoda</taxon>
        <taxon>Hexapoda</taxon>
        <taxon>Insecta</taxon>
        <taxon>Pterygota</taxon>
        <taxon>Neoptera</taxon>
        <taxon>Endopterygota</taxon>
        <taxon>Hymenoptera</taxon>
        <taxon>Apocrita</taxon>
        <taxon>Aculeata</taxon>
        <taxon>Apoidea</taxon>
        <taxon>Anthophila</taxon>
        <taxon>Apidae</taxon>
        <taxon>Habropoda</taxon>
    </lineage>
</organism>
<dbReference type="AlphaFoldDB" id="A0A0L7QUX2"/>
<evidence type="ECO:0000313" key="3">
    <source>
        <dbReference type="Proteomes" id="UP000053825"/>
    </source>
</evidence>
<dbReference type="Pfam" id="PF17906">
    <property type="entry name" value="HTH_48"/>
    <property type="match status" value="1"/>
</dbReference>
<dbReference type="InterPro" id="IPR041426">
    <property type="entry name" value="Mos1_HTH"/>
</dbReference>
<protein>
    <recommendedName>
        <fullName evidence="1">Mos1 transposase HTH domain-containing protein</fullName>
    </recommendedName>
</protein>